<sequence>MPPTEASGPDKGPTIGENAALRTYYESQESYLVYEVILRGSHHFGYYDKDTYWPFPIGSSLQRMEAKLLSALALPSGSQILDAGCGFGHVAISMAKKGMRVTAIDVIDHHVAKAQRNVENGGLPKGQVVVQKMDYQQLGSIPGESHDGVYTLQAMGHATDAKAAAAGFFRILKPGGRIAFFEAQRSRISDTEDEGDELAGHLKLVNEYTAMPTNELSREDYFKDLLVDAGFVDVEVRDYSENIRPQLRLFYSLVVVPWFFIRLLGLEKRFTNMICATSGFIGQPRWKFVGISATKPGPDIEGAKTK</sequence>
<name>A0A9P5LD61_9HYPO</name>
<dbReference type="OrthoDB" id="540004at2759"/>
<organism evidence="5 6">
    <name type="scientific">Cylindrodendrum hubeiense</name>
    <dbReference type="NCBI Taxonomy" id="595255"/>
    <lineage>
        <taxon>Eukaryota</taxon>
        <taxon>Fungi</taxon>
        <taxon>Dikarya</taxon>
        <taxon>Ascomycota</taxon>
        <taxon>Pezizomycotina</taxon>
        <taxon>Sordariomycetes</taxon>
        <taxon>Hypocreomycetidae</taxon>
        <taxon>Hypocreales</taxon>
        <taxon>Nectriaceae</taxon>
        <taxon>Cylindrodendrum</taxon>
    </lineage>
</organism>
<evidence type="ECO:0000313" key="6">
    <source>
        <dbReference type="Proteomes" id="UP000722485"/>
    </source>
</evidence>
<evidence type="ECO:0000256" key="2">
    <source>
        <dbReference type="ARBA" id="ARBA00038188"/>
    </source>
</evidence>
<accession>A0A9P5LD61</accession>
<dbReference type="AlphaFoldDB" id="A0A9P5LD61"/>
<comment type="caution">
    <text evidence="5">The sequence shown here is derived from an EMBL/GenBank/DDBJ whole genome shotgun (WGS) entry which is preliminary data.</text>
</comment>
<keyword evidence="6" id="KW-1185">Reference proteome</keyword>
<dbReference type="GO" id="GO:0005783">
    <property type="term" value="C:endoplasmic reticulum"/>
    <property type="evidence" value="ECO:0007669"/>
    <property type="project" value="TreeGrafter"/>
</dbReference>
<dbReference type="SUPFAM" id="SSF53335">
    <property type="entry name" value="S-adenosyl-L-methionine-dependent methyltransferases"/>
    <property type="match status" value="1"/>
</dbReference>
<evidence type="ECO:0000256" key="1">
    <source>
        <dbReference type="ARBA" id="ARBA00022679"/>
    </source>
</evidence>
<keyword evidence="3" id="KW-0472">Membrane</keyword>
<dbReference type="PANTHER" id="PTHR44068:SF1">
    <property type="entry name" value="HYPOTHETICAL LOC100005854"/>
    <property type="match status" value="1"/>
</dbReference>
<gene>
    <name evidence="5" type="ORF">G7Z17_g8467</name>
</gene>
<dbReference type="Pfam" id="PF08241">
    <property type="entry name" value="Methyltransf_11"/>
    <property type="match status" value="1"/>
</dbReference>
<evidence type="ECO:0000259" key="4">
    <source>
        <dbReference type="Pfam" id="PF08241"/>
    </source>
</evidence>
<dbReference type="InterPro" id="IPR029063">
    <property type="entry name" value="SAM-dependent_MTases_sf"/>
</dbReference>
<dbReference type="GO" id="GO:0003838">
    <property type="term" value="F:sterol 24-C-methyltransferase activity"/>
    <property type="evidence" value="ECO:0007669"/>
    <property type="project" value="TreeGrafter"/>
</dbReference>
<keyword evidence="3" id="KW-1133">Transmembrane helix</keyword>
<comment type="similarity">
    <text evidence="2">Belongs to the class I-like SAM-binding methyltransferase superfamily. Erg6/SMT family.</text>
</comment>
<evidence type="ECO:0000313" key="5">
    <source>
        <dbReference type="EMBL" id="KAF7546392.1"/>
    </source>
</evidence>
<keyword evidence="1" id="KW-0808">Transferase</keyword>
<dbReference type="InterPro" id="IPR013216">
    <property type="entry name" value="Methyltransf_11"/>
</dbReference>
<dbReference type="CDD" id="cd02440">
    <property type="entry name" value="AdoMet_MTases"/>
    <property type="match status" value="1"/>
</dbReference>
<feature type="domain" description="Methyltransferase type 11" evidence="4">
    <location>
        <begin position="81"/>
        <end position="180"/>
    </location>
</feature>
<dbReference type="GO" id="GO:0006696">
    <property type="term" value="P:ergosterol biosynthetic process"/>
    <property type="evidence" value="ECO:0007669"/>
    <property type="project" value="TreeGrafter"/>
</dbReference>
<evidence type="ECO:0000256" key="3">
    <source>
        <dbReference type="SAM" id="Phobius"/>
    </source>
</evidence>
<dbReference type="Proteomes" id="UP000722485">
    <property type="component" value="Unassembled WGS sequence"/>
</dbReference>
<dbReference type="PANTHER" id="PTHR44068">
    <property type="entry name" value="ZGC:194242"/>
    <property type="match status" value="1"/>
</dbReference>
<dbReference type="InterPro" id="IPR050447">
    <property type="entry name" value="Erg6_SMT_methyltransf"/>
</dbReference>
<protein>
    <recommendedName>
        <fullName evidence="4">Methyltransferase type 11 domain-containing protein</fullName>
    </recommendedName>
</protein>
<keyword evidence="3" id="KW-0812">Transmembrane</keyword>
<reference evidence="5" key="1">
    <citation type="submission" date="2020-03" db="EMBL/GenBank/DDBJ databases">
        <title>Draft Genome Sequence of Cylindrodendrum hubeiense.</title>
        <authorList>
            <person name="Buettner E."/>
            <person name="Kellner H."/>
        </authorList>
    </citation>
    <scope>NUCLEOTIDE SEQUENCE</scope>
    <source>
        <strain evidence="5">IHI 201604</strain>
    </source>
</reference>
<dbReference type="Gene3D" id="3.40.50.150">
    <property type="entry name" value="Vaccinia Virus protein VP39"/>
    <property type="match status" value="1"/>
</dbReference>
<proteinExistence type="inferred from homology"/>
<dbReference type="EMBL" id="JAANBB010000215">
    <property type="protein sequence ID" value="KAF7546392.1"/>
    <property type="molecule type" value="Genomic_DNA"/>
</dbReference>
<feature type="transmembrane region" description="Helical" evidence="3">
    <location>
        <begin position="249"/>
        <end position="265"/>
    </location>
</feature>